<gene>
    <name evidence="2" type="ORF">FBZ89_101290</name>
</gene>
<evidence type="ECO:0000313" key="3">
    <source>
        <dbReference type="Proteomes" id="UP000319859"/>
    </source>
</evidence>
<dbReference type="AlphaFoldDB" id="A0A560FSQ3"/>
<comment type="caution">
    <text evidence="2">The sequence shown here is derived from an EMBL/GenBank/DDBJ whole genome shotgun (WGS) entry which is preliminary data.</text>
</comment>
<dbReference type="Proteomes" id="UP000319859">
    <property type="component" value="Unassembled WGS sequence"/>
</dbReference>
<feature type="transmembrane region" description="Helical" evidence="1">
    <location>
        <begin position="6"/>
        <end position="29"/>
    </location>
</feature>
<keyword evidence="1" id="KW-0812">Transmembrane</keyword>
<organism evidence="2 3">
    <name type="scientific">Nitrospirillum amazonense</name>
    <dbReference type="NCBI Taxonomy" id="28077"/>
    <lineage>
        <taxon>Bacteria</taxon>
        <taxon>Pseudomonadati</taxon>
        <taxon>Pseudomonadota</taxon>
        <taxon>Alphaproteobacteria</taxon>
        <taxon>Rhodospirillales</taxon>
        <taxon>Azospirillaceae</taxon>
        <taxon>Nitrospirillum</taxon>
    </lineage>
</organism>
<keyword evidence="1" id="KW-1133">Transmembrane helix</keyword>
<name>A0A560FSQ3_9PROT</name>
<evidence type="ECO:0000256" key="1">
    <source>
        <dbReference type="SAM" id="Phobius"/>
    </source>
</evidence>
<feature type="transmembrane region" description="Helical" evidence="1">
    <location>
        <begin position="41"/>
        <end position="60"/>
    </location>
</feature>
<evidence type="ECO:0000313" key="2">
    <source>
        <dbReference type="EMBL" id="TWB24664.1"/>
    </source>
</evidence>
<dbReference type="RefSeq" id="WP_145748247.1">
    <property type="nucleotide sequence ID" value="NZ_VITN01000001.1"/>
</dbReference>
<dbReference type="OrthoDB" id="9911362at2"/>
<proteinExistence type="predicted"/>
<keyword evidence="1" id="KW-0472">Membrane</keyword>
<reference evidence="2 3" key="1">
    <citation type="submission" date="2019-06" db="EMBL/GenBank/DDBJ databases">
        <title>Genomic Encyclopedia of Type Strains, Phase IV (KMG-V): Genome sequencing to study the core and pangenomes of soil and plant-associated prokaryotes.</title>
        <authorList>
            <person name="Whitman W."/>
        </authorList>
    </citation>
    <scope>NUCLEOTIDE SEQUENCE [LARGE SCALE GENOMIC DNA]</scope>
    <source>
        <strain evidence="2 3">BR 11880</strain>
    </source>
</reference>
<sequence length="110" mass="11802">MTSWGMVIPSILLGLVVAPLTGAIAWCHLVPGDAARRNRVYHWLYVGIGMAVFIYAWALLGWDEVWPLAPAGPVMVTAALARSRLCPACGIVSARIVRHCPHCGAAIEPT</sequence>
<dbReference type="EMBL" id="VITN01000001">
    <property type="protein sequence ID" value="TWB24664.1"/>
    <property type="molecule type" value="Genomic_DNA"/>
</dbReference>
<accession>A0A560FSQ3</accession>
<protein>
    <submittedName>
        <fullName evidence="2">Uncharacterized protein</fullName>
    </submittedName>
</protein>